<evidence type="ECO:0000256" key="9">
    <source>
        <dbReference type="ARBA" id="ARBA00023049"/>
    </source>
</evidence>
<dbReference type="EMBL" id="METD01000001">
    <property type="protein sequence ID" value="OGB73423.1"/>
    <property type="molecule type" value="Genomic_DNA"/>
</dbReference>
<dbReference type="GO" id="GO:0008270">
    <property type="term" value="F:zinc ion binding"/>
    <property type="evidence" value="ECO:0007669"/>
    <property type="project" value="UniProtKB-UniRule"/>
</dbReference>
<keyword evidence="4 11" id="KW-0812">Transmembrane</keyword>
<dbReference type="AlphaFoldDB" id="A0A1F4NPN9"/>
<dbReference type="Gene3D" id="3.30.2010.10">
    <property type="entry name" value="Metalloproteases ('zincins'), catalytic domain"/>
    <property type="match status" value="1"/>
</dbReference>
<keyword evidence="5 11" id="KW-0479">Metal-binding</keyword>
<feature type="binding site" evidence="11">
    <location>
        <position position="143"/>
    </location>
    <ligand>
        <name>Zn(2+)</name>
        <dbReference type="ChEBI" id="CHEBI:29105"/>
        <note>catalytic</note>
    </ligand>
</feature>
<dbReference type="Pfam" id="PF01435">
    <property type="entry name" value="Peptidase_M48"/>
    <property type="match status" value="1"/>
</dbReference>
<dbReference type="InterPro" id="IPR050083">
    <property type="entry name" value="HtpX_protease"/>
</dbReference>
<evidence type="ECO:0000256" key="4">
    <source>
        <dbReference type="ARBA" id="ARBA00022692"/>
    </source>
</evidence>
<evidence type="ECO:0000256" key="11">
    <source>
        <dbReference type="HAMAP-Rule" id="MF_00188"/>
    </source>
</evidence>
<evidence type="ECO:0000256" key="2">
    <source>
        <dbReference type="ARBA" id="ARBA00022475"/>
    </source>
</evidence>
<reference evidence="13 14" key="1">
    <citation type="journal article" date="2016" name="Nat. Commun.">
        <title>Thousands of microbial genomes shed light on interconnected biogeochemical processes in an aquifer system.</title>
        <authorList>
            <person name="Anantharaman K."/>
            <person name="Brown C.T."/>
            <person name="Hug L.A."/>
            <person name="Sharon I."/>
            <person name="Castelle C.J."/>
            <person name="Probst A.J."/>
            <person name="Thomas B.C."/>
            <person name="Singh A."/>
            <person name="Wilkins M.J."/>
            <person name="Karaoz U."/>
            <person name="Brodie E.L."/>
            <person name="Williams K.H."/>
            <person name="Hubbard S.S."/>
            <person name="Banfield J.F."/>
        </authorList>
    </citation>
    <scope>NUCLEOTIDE SEQUENCE [LARGE SCALE GENOMIC DNA]</scope>
</reference>
<gene>
    <name evidence="11" type="primary">htpX</name>
    <name evidence="13" type="ORF">A3K51_00935</name>
</gene>
<dbReference type="EC" id="3.4.24.-" evidence="11"/>
<dbReference type="InterPro" id="IPR022919">
    <property type="entry name" value="Pept_M48_protease_HtpX"/>
</dbReference>
<dbReference type="InterPro" id="IPR001915">
    <property type="entry name" value="Peptidase_M48"/>
</dbReference>
<evidence type="ECO:0000256" key="7">
    <source>
        <dbReference type="ARBA" id="ARBA00022833"/>
    </source>
</evidence>
<accession>A0A1F4NPN9</accession>
<dbReference type="GO" id="GO:0004222">
    <property type="term" value="F:metalloendopeptidase activity"/>
    <property type="evidence" value="ECO:0007669"/>
    <property type="project" value="UniProtKB-UniRule"/>
</dbReference>
<name>A0A1F4NPN9_UNCK3</name>
<dbReference type="Proteomes" id="UP000178085">
    <property type="component" value="Unassembled WGS sequence"/>
</dbReference>
<feature type="binding site" evidence="11">
    <location>
        <position position="218"/>
    </location>
    <ligand>
        <name>Zn(2+)</name>
        <dbReference type="ChEBI" id="CHEBI:29105"/>
        <note>catalytic</note>
    </ligand>
</feature>
<evidence type="ECO:0000256" key="5">
    <source>
        <dbReference type="ARBA" id="ARBA00022723"/>
    </source>
</evidence>
<keyword evidence="8 11" id="KW-1133">Transmembrane helix</keyword>
<keyword evidence="3 11" id="KW-0645">Protease</keyword>
<evidence type="ECO:0000313" key="14">
    <source>
        <dbReference type="Proteomes" id="UP000178085"/>
    </source>
</evidence>
<feature type="domain" description="Peptidase M48" evidence="12">
    <location>
        <begin position="77"/>
        <end position="292"/>
    </location>
</feature>
<organism evidence="13 14">
    <name type="scientific">candidate division Kazan bacterium RIFCSPLOWO2_01_FULL_45_19</name>
    <dbReference type="NCBI Taxonomy" id="1798538"/>
    <lineage>
        <taxon>Bacteria</taxon>
        <taxon>Bacteria division Kazan-3B-28</taxon>
    </lineage>
</organism>
<dbReference type="GO" id="GO:0005886">
    <property type="term" value="C:plasma membrane"/>
    <property type="evidence" value="ECO:0007669"/>
    <property type="project" value="UniProtKB-SubCell"/>
</dbReference>
<protein>
    <recommendedName>
        <fullName evidence="11">Protease HtpX homolog</fullName>
        <ecNumber evidence="11">3.4.24.-</ecNumber>
    </recommendedName>
</protein>
<keyword evidence="7 11" id="KW-0862">Zinc</keyword>
<keyword evidence="9 11" id="KW-0482">Metalloprotease</keyword>
<sequence>MYAQIVVNQRRTALLMAIFFLVIIGLGYVFARIYDSNAILIWAVGISVAMSWMSYFNSDKLALATSRARALRPNDSLEERKIQHLVENLSITAGVPLPKIYIIDDSAPNAFATGRDPKHASIALTRGLIEKLNKVEIEGVIAHELSHVRNWDILLSTVSITLVGIVTLLADWFMRVRISQNDHDRNSGNALVIIGIILAVLAPIFARLLQLAISRKREFLADASGAMLTRYPEGLASALEKIAAYPTGMRVANRATAHLFIANPFPKLANKISYLYSTHPPVEERVRFLREMTLG</sequence>
<evidence type="ECO:0000256" key="6">
    <source>
        <dbReference type="ARBA" id="ARBA00022801"/>
    </source>
</evidence>
<comment type="caution">
    <text evidence="13">The sequence shown here is derived from an EMBL/GenBank/DDBJ whole genome shotgun (WGS) entry which is preliminary data.</text>
</comment>
<evidence type="ECO:0000256" key="10">
    <source>
        <dbReference type="ARBA" id="ARBA00023136"/>
    </source>
</evidence>
<feature type="transmembrane region" description="Helical" evidence="11">
    <location>
        <begin position="190"/>
        <end position="209"/>
    </location>
</feature>
<evidence type="ECO:0000313" key="13">
    <source>
        <dbReference type="EMBL" id="OGB73423.1"/>
    </source>
</evidence>
<comment type="similarity">
    <text evidence="1 11">Belongs to the peptidase M48B family.</text>
</comment>
<keyword evidence="2 11" id="KW-1003">Cell membrane</keyword>
<proteinExistence type="inferred from homology"/>
<dbReference type="PANTHER" id="PTHR43221">
    <property type="entry name" value="PROTEASE HTPX"/>
    <property type="match status" value="1"/>
</dbReference>
<dbReference type="CDD" id="cd07340">
    <property type="entry name" value="M48B_Htpx_like"/>
    <property type="match status" value="1"/>
</dbReference>
<comment type="subcellular location">
    <subcellularLocation>
        <location evidence="11">Cell membrane</location>
        <topology evidence="11">Multi-pass membrane protein</topology>
    </subcellularLocation>
</comment>
<feature type="transmembrane region" description="Helical" evidence="11">
    <location>
        <begin position="12"/>
        <end position="33"/>
    </location>
</feature>
<evidence type="ECO:0000256" key="3">
    <source>
        <dbReference type="ARBA" id="ARBA00022670"/>
    </source>
</evidence>
<dbReference type="HAMAP" id="MF_00188">
    <property type="entry name" value="Pept_M48_protease_HtpX"/>
    <property type="match status" value="1"/>
</dbReference>
<feature type="binding site" evidence="11">
    <location>
        <position position="147"/>
    </location>
    <ligand>
        <name>Zn(2+)</name>
        <dbReference type="ChEBI" id="CHEBI:29105"/>
        <note>catalytic</note>
    </ligand>
</feature>
<keyword evidence="10 11" id="KW-0472">Membrane</keyword>
<comment type="cofactor">
    <cofactor evidence="11">
        <name>Zn(2+)</name>
        <dbReference type="ChEBI" id="CHEBI:29105"/>
    </cofactor>
    <text evidence="11">Binds 1 zinc ion per subunit.</text>
</comment>
<feature type="transmembrane region" description="Helical" evidence="11">
    <location>
        <begin position="153"/>
        <end position="170"/>
    </location>
</feature>
<evidence type="ECO:0000259" key="12">
    <source>
        <dbReference type="Pfam" id="PF01435"/>
    </source>
</evidence>
<keyword evidence="6 11" id="KW-0378">Hydrolase</keyword>
<dbReference type="PANTHER" id="PTHR43221:SF2">
    <property type="entry name" value="PROTEASE HTPX HOMOLOG"/>
    <property type="match status" value="1"/>
</dbReference>
<feature type="active site" evidence="11">
    <location>
        <position position="144"/>
    </location>
</feature>
<dbReference type="GO" id="GO:0006508">
    <property type="term" value="P:proteolysis"/>
    <property type="evidence" value="ECO:0007669"/>
    <property type="project" value="UniProtKB-KW"/>
</dbReference>
<feature type="transmembrane region" description="Helical" evidence="11">
    <location>
        <begin position="39"/>
        <end position="57"/>
    </location>
</feature>
<evidence type="ECO:0000256" key="8">
    <source>
        <dbReference type="ARBA" id="ARBA00022989"/>
    </source>
</evidence>
<evidence type="ECO:0000256" key="1">
    <source>
        <dbReference type="ARBA" id="ARBA00009779"/>
    </source>
</evidence>